<dbReference type="Gramene" id="AET6Gv20172400.2">
    <property type="protein sequence ID" value="AET6Gv20172400.2"/>
    <property type="gene ID" value="AET6Gv20172400"/>
</dbReference>
<reference evidence="1" key="5">
    <citation type="journal article" date="2021" name="G3 (Bethesda)">
        <title>Aegilops tauschii genome assembly Aet v5.0 features greater sequence contiguity and improved annotation.</title>
        <authorList>
            <person name="Wang L."/>
            <person name="Zhu T."/>
            <person name="Rodriguez J.C."/>
            <person name="Deal K.R."/>
            <person name="Dubcovsky J."/>
            <person name="McGuire P.E."/>
            <person name="Lux T."/>
            <person name="Spannagl M."/>
            <person name="Mayer K.F.X."/>
            <person name="Baldrich P."/>
            <person name="Meyers B.C."/>
            <person name="Huo N."/>
            <person name="Gu Y.Q."/>
            <person name="Zhou H."/>
            <person name="Devos K.M."/>
            <person name="Bennetzen J.L."/>
            <person name="Unver T."/>
            <person name="Budak H."/>
            <person name="Gulick P.J."/>
            <person name="Galiba G."/>
            <person name="Kalapos B."/>
            <person name="Nelson D.R."/>
            <person name="Li P."/>
            <person name="You F.M."/>
            <person name="Luo M.C."/>
            <person name="Dvorak J."/>
        </authorList>
    </citation>
    <scope>NUCLEOTIDE SEQUENCE [LARGE SCALE GENOMIC DNA]</scope>
    <source>
        <strain evidence="1">cv. AL8/78</strain>
    </source>
</reference>
<accession>A0A453N0V7</accession>
<name>A0A453N0V7_AEGTS</name>
<protein>
    <submittedName>
        <fullName evidence="1">Uncharacterized protein</fullName>
    </submittedName>
</protein>
<evidence type="ECO:0000313" key="2">
    <source>
        <dbReference type="Proteomes" id="UP000015105"/>
    </source>
</evidence>
<dbReference type="EnsemblPlants" id="AET6Gv20172400.2">
    <property type="protein sequence ID" value="AET6Gv20172400.2"/>
    <property type="gene ID" value="AET6Gv20172400"/>
</dbReference>
<reference evidence="1" key="3">
    <citation type="journal article" date="2017" name="Nature">
        <title>Genome sequence of the progenitor of the wheat D genome Aegilops tauschii.</title>
        <authorList>
            <person name="Luo M.C."/>
            <person name="Gu Y.Q."/>
            <person name="Puiu D."/>
            <person name="Wang H."/>
            <person name="Twardziok S.O."/>
            <person name="Deal K.R."/>
            <person name="Huo N."/>
            <person name="Zhu T."/>
            <person name="Wang L."/>
            <person name="Wang Y."/>
            <person name="McGuire P.E."/>
            <person name="Liu S."/>
            <person name="Long H."/>
            <person name="Ramasamy R.K."/>
            <person name="Rodriguez J.C."/>
            <person name="Van S.L."/>
            <person name="Yuan L."/>
            <person name="Wang Z."/>
            <person name="Xia Z."/>
            <person name="Xiao L."/>
            <person name="Anderson O.D."/>
            <person name="Ouyang S."/>
            <person name="Liang Y."/>
            <person name="Zimin A.V."/>
            <person name="Pertea G."/>
            <person name="Qi P."/>
            <person name="Bennetzen J.L."/>
            <person name="Dai X."/>
            <person name="Dawson M.W."/>
            <person name="Muller H.G."/>
            <person name="Kugler K."/>
            <person name="Rivarola-Duarte L."/>
            <person name="Spannagl M."/>
            <person name="Mayer K.F.X."/>
            <person name="Lu F.H."/>
            <person name="Bevan M.W."/>
            <person name="Leroy P."/>
            <person name="Li P."/>
            <person name="You F.M."/>
            <person name="Sun Q."/>
            <person name="Liu Z."/>
            <person name="Lyons E."/>
            <person name="Wicker T."/>
            <person name="Salzberg S.L."/>
            <person name="Devos K.M."/>
            <person name="Dvorak J."/>
        </authorList>
    </citation>
    <scope>NUCLEOTIDE SEQUENCE [LARGE SCALE GENOMIC DNA]</scope>
    <source>
        <strain evidence="1">cv. AL8/78</strain>
    </source>
</reference>
<reference evidence="1" key="4">
    <citation type="submission" date="2019-03" db="UniProtKB">
        <authorList>
            <consortium name="EnsemblPlants"/>
        </authorList>
    </citation>
    <scope>IDENTIFICATION</scope>
</reference>
<proteinExistence type="predicted"/>
<dbReference type="AlphaFoldDB" id="A0A453N0V7"/>
<reference evidence="2" key="2">
    <citation type="journal article" date="2017" name="Nat. Plants">
        <title>The Aegilops tauschii genome reveals multiple impacts of transposons.</title>
        <authorList>
            <person name="Zhao G."/>
            <person name="Zou C."/>
            <person name="Li K."/>
            <person name="Wang K."/>
            <person name="Li T."/>
            <person name="Gao L."/>
            <person name="Zhang X."/>
            <person name="Wang H."/>
            <person name="Yang Z."/>
            <person name="Liu X."/>
            <person name="Jiang W."/>
            <person name="Mao L."/>
            <person name="Kong X."/>
            <person name="Jiao Y."/>
            <person name="Jia J."/>
        </authorList>
    </citation>
    <scope>NUCLEOTIDE SEQUENCE [LARGE SCALE GENOMIC DNA]</scope>
    <source>
        <strain evidence="2">cv. AL8/78</strain>
    </source>
</reference>
<keyword evidence="2" id="KW-1185">Reference proteome</keyword>
<organism evidence="1 2">
    <name type="scientific">Aegilops tauschii subsp. strangulata</name>
    <name type="common">Goatgrass</name>
    <dbReference type="NCBI Taxonomy" id="200361"/>
    <lineage>
        <taxon>Eukaryota</taxon>
        <taxon>Viridiplantae</taxon>
        <taxon>Streptophyta</taxon>
        <taxon>Embryophyta</taxon>
        <taxon>Tracheophyta</taxon>
        <taxon>Spermatophyta</taxon>
        <taxon>Magnoliopsida</taxon>
        <taxon>Liliopsida</taxon>
        <taxon>Poales</taxon>
        <taxon>Poaceae</taxon>
        <taxon>BOP clade</taxon>
        <taxon>Pooideae</taxon>
        <taxon>Triticodae</taxon>
        <taxon>Triticeae</taxon>
        <taxon>Triticinae</taxon>
        <taxon>Aegilops</taxon>
    </lineage>
</organism>
<evidence type="ECO:0000313" key="1">
    <source>
        <dbReference type="EnsemblPlants" id="AET6Gv20172400.2"/>
    </source>
</evidence>
<dbReference type="Proteomes" id="UP000015105">
    <property type="component" value="Chromosome 6D"/>
</dbReference>
<reference evidence="2" key="1">
    <citation type="journal article" date="2014" name="Science">
        <title>Ancient hybridizations among the ancestral genomes of bread wheat.</title>
        <authorList>
            <consortium name="International Wheat Genome Sequencing Consortium,"/>
            <person name="Marcussen T."/>
            <person name="Sandve S.R."/>
            <person name="Heier L."/>
            <person name="Spannagl M."/>
            <person name="Pfeifer M."/>
            <person name="Jakobsen K.S."/>
            <person name="Wulff B.B."/>
            <person name="Steuernagel B."/>
            <person name="Mayer K.F."/>
            <person name="Olsen O.A."/>
        </authorList>
    </citation>
    <scope>NUCLEOTIDE SEQUENCE [LARGE SCALE GENOMIC DNA]</scope>
    <source>
        <strain evidence="2">cv. AL8/78</strain>
    </source>
</reference>
<sequence>MPFRKGSPRWVSITLKHKKLHEDTKTLLTRASSIFVQFQGTNSSSGLPNVLFQGCSNLAVLTLSCCAFSFAWPPFHHSSTLHLDGPLHLDERLQLWLRLDKSATSAPSFMPKPRVRASSMHSRQLF</sequence>